<feature type="domain" description="Squalene cyclase N-terminal" evidence="10">
    <location>
        <begin position="98"/>
        <end position="361"/>
    </location>
</feature>
<dbReference type="PANTHER" id="PTHR11764:SF20">
    <property type="entry name" value="LANOSTEROL SYNTHASE"/>
    <property type="match status" value="1"/>
</dbReference>
<dbReference type="NCBIfam" id="TIGR01787">
    <property type="entry name" value="squalene_cyclas"/>
    <property type="match status" value="1"/>
</dbReference>
<dbReference type="CDD" id="cd02892">
    <property type="entry name" value="SQCY_1"/>
    <property type="match status" value="1"/>
</dbReference>
<dbReference type="InterPro" id="IPR032697">
    <property type="entry name" value="SQ_cyclase_N"/>
</dbReference>
<sequence>MTLATFTPTPVDRNSPAWSPLDIPATPDQPFTDLTRWRLSVTDNGRHIWHYLRTDDELAAWPQNTVDKYWLGLDTNLPTLPKAKTAYEAARNGYEFYKNLQSDDGHWAGEYGGPMFLLPGVVIGSYIANMAFTLEERFEMIRYLMNKANKDGGWGLHIEGPSTVFGTGMNYVAIRLLGMSEDHPVAVKARACLHKLGGATGIPAWGKFWFSLLGVYDWAGNNPIPPELWVLPEWLPIHPHRWWIHVRMVYLPMSYLYGIRYTMPENDMVLKLREELYPENYYTIYWPNQRNNIAKIDLYYPHTTLYDTLAVFLSMYESCPLPWLRKAGVAKAYQLICWEDENTSYQCLAPVNMMMNLVARYAKEGVDCEAWRMHEIKRRDSMWMSDQGMMVCGTNGSQLWDTQFIVQALVDTGLANEGKGMYRDSLVKALEWLDRGQMRDNPKYYECAYRHRTKGAWGFSTAEQGYTVSDCTAEGLKAVLYLQNQLQLTLIPEDRLRDAVDTLLTMQNPDGGFASYELIRAGSWSEYLNPAEVFGNIMVEYNYPECTTSVITSLAIFRKHYPHYRASDIDRTIRGAITYLHNAQTPEGGWVGNWGICFTYAAMFASESLSLVGETYATSKYARKSCEFLISKQRADGGWGESYKSCEQSRWVEHENTQVVQTCWAVLALMYAKYPHPEPIERAVKMVMDRQLPDGSWAQEAIEGVFNKSCAISYPNFKFSFPIWMLGKADKYLRELRGASSDVKVNGVNGIGICVEFYLDPFCEYLSASSGYLEHWKDGYDVGKLHGK</sequence>
<evidence type="ECO:0000259" key="9">
    <source>
        <dbReference type="Pfam" id="PF13243"/>
    </source>
</evidence>
<dbReference type="RefSeq" id="XP_001831624.2">
    <property type="nucleotide sequence ID" value="XM_001831572.2"/>
</dbReference>
<dbReference type="HOGENOM" id="CLU_009074_2_1_1"/>
<dbReference type="EMBL" id="AACS02000007">
    <property type="protein sequence ID" value="EAU90157.2"/>
    <property type="molecule type" value="Genomic_DNA"/>
</dbReference>
<reference evidence="11 12" key="1">
    <citation type="journal article" date="2010" name="Proc. Natl. Acad. Sci. U.S.A.">
        <title>Insights into evolution of multicellular fungi from the assembled chromosomes of the mushroom Coprinopsis cinerea (Coprinus cinereus).</title>
        <authorList>
            <person name="Stajich J.E."/>
            <person name="Wilke S.K."/>
            <person name="Ahren D."/>
            <person name="Au C.H."/>
            <person name="Birren B.W."/>
            <person name="Borodovsky M."/>
            <person name="Burns C."/>
            <person name="Canback B."/>
            <person name="Casselton L.A."/>
            <person name="Cheng C.K."/>
            <person name="Deng J."/>
            <person name="Dietrich F.S."/>
            <person name="Fargo D.C."/>
            <person name="Farman M.L."/>
            <person name="Gathman A.C."/>
            <person name="Goldberg J."/>
            <person name="Guigo R."/>
            <person name="Hoegger P.J."/>
            <person name="Hooker J.B."/>
            <person name="Huggins A."/>
            <person name="James T.Y."/>
            <person name="Kamada T."/>
            <person name="Kilaru S."/>
            <person name="Kodira C."/>
            <person name="Kues U."/>
            <person name="Kupfer D."/>
            <person name="Kwan H.S."/>
            <person name="Lomsadze A."/>
            <person name="Li W."/>
            <person name="Lilly W.W."/>
            <person name="Ma L.J."/>
            <person name="Mackey A.J."/>
            <person name="Manning G."/>
            <person name="Martin F."/>
            <person name="Muraguchi H."/>
            <person name="Natvig D.O."/>
            <person name="Palmerini H."/>
            <person name="Ramesh M.A."/>
            <person name="Rehmeyer C.J."/>
            <person name="Roe B.A."/>
            <person name="Shenoy N."/>
            <person name="Stanke M."/>
            <person name="Ter-Hovhannisyan V."/>
            <person name="Tunlid A."/>
            <person name="Velagapudi R."/>
            <person name="Vision T.J."/>
            <person name="Zeng Q."/>
            <person name="Zolan M.E."/>
            <person name="Pukkila P.J."/>
        </authorList>
    </citation>
    <scope>NUCLEOTIDE SEQUENCE [LARGE SCALE GENOMIC DNA]</scope>
    <source>
        <strain evidence="12">Okayama-7 / 130 / ATCC MYA-4618 / FGSC 9003</strain>
    </source>
</reference>
<dbReference type="SUPFAM" id="SSF48239">
    <property type="entry name" value="Terpenoid cyclases/Protein prenyltransferases"/>
    <property type="match status" value="2"/>
</dbReference>
<dbReference type="PANTHER" id="PTHR11764">
    <property type="entry name" value="TERPENE CYCLASE/MUTASE FAMILY MEMBER"/>
    <property type="match status" value="1"/>
</dbReference>
<dbReference type="GeneID" id="6008098"/>
<dbReference type="Gene3D" id="1.50.10.20">
    <property type="match status" value="2"/>
</dbReference>
<feature type="domain" description="Squalene cyclase C-terminal" evidence="9">
    <location>
        <begin position="397"/>
        <end position="729"/>
    </location>
</feature>
<dbReference type="KEGG" id="cci:CC1G_05695"/>
<evidence type="ECO:0000313" key="11">
    <source>
        <dbReference type="EMBL" id="EAU90157.2"/>
    </source>
</evidence>
<keyword evidence="12" id="KW-1185">Reference proteome</keyword>
<dbReference type="Proteomes" id="UP000001861">
    <property type="component" value="Unassembled WGS sequence"/>
</dbReference>
<protein>
    <recommendedName>
        <fullName evidence="7">Terpene cyclase/mutase family member</fullName>
        <ecNumber evidence="7">5.4.99.-</ecNumber>
    </recommendedName>
</protein>
<dbReference type="SFLD" id="SFLDG01016">
    <property type="entry name" value="Prenyltransferase_Like_2"/>
    <property type="match status" value="1"/>
</dbReference>
<evidence type="ECO:0000256" key="2">
    <source>
        <dbReference type="ARBA" id="ARBA00022516"/>
    </source>
</evidence>
<proteinExistence type="inferred from homology"/>
<dbReference type="FunCoup" id="A8N9W8">
    <property type="interactions" value="88"/>
</dbReference>
<evidence type="ECO:0000259" key="10">
    <source>
        <dbReference type="Pfam" id="PF13249"/>
    </source>
</evidence>
<dbReference type="Pfam" id="PF13249">
    <property type="entry name" value="SQHop_cyclase_N"/>
    <property type="match status" value="1"/>
</dbReference>
<dbReference type="OMA" id="CWARQTI"/>
<accession>A8N9W8</accession>
<dbReference type="Gene3D" id="6.20.120.20">
    <property type="match status" value="1"/>
</dbReference>
<dbReference type="GO" id="GO:0000250">
    <property type="term" value="F:lanosterol synthase activity"/>
    <property type="evidence" value="ECO:0007669"/>
    <property type="project" value="TreeGrafter"/>
</dbReference>
<dbReference type="InParanoid" id="A8N9W8"/>
<dbReference type="InterPro" id="IPR032696">
    <property type="entry name" value="SQ_cyclase_C"/>
</dbReference>
<organism evidence="11 12">
    <name type="scientific">Coprinopsis cinerea (strain Okayama-7 / 130 / ATCC MYA-4618 / FGSC 9003)</name>
    <name type="common">Inky cap fungus</name>
    <name type="synonym">Hormographiella aspergillata</name>
    <dbReference type="NCBI Taxonomy" id="240176"/>
    <lineage>
        <taxon>Eukaryota</taxon>
        <taxon>Fungi</taxon>
        <taxon>Dikarya</taxon>
        <taxon>Basidiomycota</taxon>
        <taxon>Agaricomycotina</taxon>
        <taxon>Agaricomycetes</taxon>
        <taxon>Agaricomycetidae</taxon>
        <taxon>Agaricales</taxon>
        <taxon>Agaricineae</taxon>
        <taxon>Psathyrellaceae</taxon>
        <taxon>Coprinopsis</taxon>
    </lineage>
</organism>
<comment type="similarity">
    <text evidence="1 7">Belongs to the terpene cyclase/mutase family.</text>
</comment>
<dbReference type="InterPro" id="IPR008930">
    <property type="entry name" value="Terpenoid_cyclase/PrenylTrfase"/>
</dbReference>
<keyword evidence="6 7" id="KW-0413">Isomerase</keyword>
<evidence type="ECO:0000256" key="1">
    <source>
        <dbReference type="ARBA" id="ARBA00009755"/>
    </source>
</evidence>
<evidence type="ECO:0000313" key="12">
    <source>
        <dbReference type="Proteomes" id="UP000001861"/>
    </source>
</evidence>
<keyword evidence="2" id="KW-0444">Lipid biosynthesis</keyword>
<name>A8N9W8_COPC7</name>
<dbReference type="GO" id="GO:0005811">
    <property type="term" value="C:lipid droplet"/>
    <property type="evidence" value="ECO:0007669"/>
    <property type="project" value="InterPro"/>
</dbReference>
<comment type="caution">
    <text evidence="11">The sequence shown here is derived from an EMBL/GenBank/DDBJ whole genome shotgun (WGS) entry which is preliminary data.</text>
</comment>
<feature type="region of interest" description="Disordered" evidence="8">
    <location>
        <begin position="1"/>
        <end position="22"/>
    </location>
</feature>
<evidence type="ECO:0000256" key="3">
    <source>
        <dbReference type="ARBA" id="ARBA00022737"/>
    </source>
</evidence>
<dbReference type="FunFam" id="1.50.10.20:FF:000003">
    <property type="entry name" value="Terpene cyclase/mutase family member"/>
    <property type="match status" value="1"/>
</dbReference>
<evidence type="ECO:0000256" key="7">
    <source>
        <dbReference type="RuleBase" id="RU362003"/>
    </source>
</evidence>
<dbReference type="InterPro" id="IPR018333">
    <property type="entry name" value="Squalene_cyclase"/>
</dbReference>
<dbReference type="Pfam" id="PF13243">
    <property type="entry name" value="SQHop_cyclase_C"/>
    <property type="match status" value="1"/>
</dbReference>
<keyword evidence="5" id="KW-0443">Lipid metabolism</keyword>
<dbReference type="OrthoDB" id="21502at2759"/>
<dbReference type="EC" id="5.4.99.-" evidence="7"/>
<dbReference type="STRING" id="240176.A8N9W8"/>
<dbReference type="AlphaFoldDB" id="A8N9W8"/>
<gene>
    <name evidence="11" type="ORF">CC1G_05695</name>
</gene>
<dbReference type="VEuPathDB" id="FungiDB:CC1G_05695"/>
<evidence type="ECO:0000256" key="8">
    <source>
        <dbReference type="SAM" id="MobiDB-lite"/>
    </source>
</evidence>
<evidence type="ECO:0000256" key="5">
    <source>
        <dbReference type="ARBA" id="ARBA00023098"/>
    </source>
</evidence>
<keyword evidence="3" id="KW-0677">Repeat</keyword>
<keyword evidence="4" id="KW-0752">Steroid biosynthesis</keyword>
<evidence type="ECO:0000256" key="6">
    <source>
        <dbReference type="ARBA" id="ARBA00023235"/>
    </source>
</evidence>
<dbReference type="eggNOG" id="KOG0497">
    <property type="taxonomic scope" value="Eukaryota"/>
</dbReference>
<dbReference type="GO" id="GO:0006696">
    <property type="term" value="P:ergosterol biosynthetic process"/>
    <property type="evidence" value="ECO:0007669"/>
    <property type="project" value="TreeGrafter"/>
</dbReference>
<dbReference type="GO" id="GO:0016104">
    <property type="term" value="P:triterpenoid biosynthetic process"/>
    <property type="evidence" value="ECO:0007669"/>
    <property type="project" value="InterPro"/>
</dbReference>
<evidence type="ECO:0000256" key="4">
    <source>
        <dbReference type="ARBA" id="ARBA00022955"/>
    </source>
</evidence>